<keyword evidence="2" id="KW-1185">Reference proteome</keyword>
<dbReference type="AlphaFoldDB" id="A0A0F4LQ42"/>
<name>A0A0F4LQ42_9LACO</name>
<dbReference type="PATRIC" id="fig|1218492.5.peg.1455"/>
<dbReference type="RefSeq" id="WP_046317496.1">
    <property type="nucleotide sequence ID" value="NZ_JBHSZT010000005.1"/>
</dbReference>
<dbReference type="STRING" id="1218492.JG30_14040"/>
<protein>
    <submittedName>
        <fullName evidence="1">Phospholipid-binding protein</fullName>
    </submittedName>
</protein>
<evidence type="ECO:0000313" key="1">
    <source>
        <dbReference type="EMBL" id="KJY60715.1"/>
    </source>
</evidence>
<organism evidence="1 2">
    <name type="scientific">Bombilactobacillus mellifer</name>
    <dbReference type="NCBI Taxonomy" id="1218492"/>
    <lineage>
        <taxon>Bacteria</taxon>
        <taxon>Bacillati</taxon>
        <taxon>Bacillota</taxon>
        <taxon>Bacilli</taxon>
        <taxon>Lactobacillales</taxon>
        <taxon>Lactobacillaceae</taxon>
        <taxon>Bombilactobacillus</taxon>
    </lineage>
</organism>
<evidence type="ECO:0000313" key="2">
    <source>
        <dbReference type="Proteomes" id="UP000033558"/>
    </source>
</evidence>
<dbReference type="Gene3D" id="3.90.280.10">
    <property type="entry name" value="PEBP-like"/>
    <property type="match status" value="1"/>
</dbReference>
<dbReference type="InterPro" id="IPR008914">
    <property type="entry name" value="PEBP"/>
</dbReference>
<accession>A0A0F4LQ42</accession>
<dbReference type="Proteomes" id="UP000033558">
    <property type="component" value="Unassembled WGS sequence"/>
</dbReference>
<dbReference type="Pfam" id="PF01161">
    <property type="entry name" value="PBP"/>
    <property type="match status" value="1"/>
</dbReference>
<reference evidence="1 2" key="1">
    <citation type="submission" date="2015-01" db="EMBL/GenBank/DDBJ databases">
        <title>Comparative genomics of the lactic acid bacteria isolated from the honey bee gut.</title>
        <authorList>
            <person name="Ellegaard K.M."/>
            <person name="Tamarit D."/>
            <person name="Javelind E."/>
            <person name="Olofsson T."/>
            <person name="Andersson S.G."/>
            <person name="Vasquez A."/>
        </authorList>
    </citation>
    <scope>NUCLEOTIDE SEQUENCE [LARGE SCALE GENOMIC DNA]</scope>
    <source>
        <strain evidence="1 2">Bin4</strain>
    </source>
</reference>
<dbReference type="HOGENOM" id="CLU_083918_4_2_9"/>
<dbReference type="NCBIfam" id="TIGR00481">
    <property type="entry name" value="YbhB/YbcL family Raf kinase inhibitor-like protein"/>
    <property type="match status" value="1"/>
</dbReference>
<dbReference type="InterPro" id="IPR036610">
    <property type="entry name" value="PEBP-like_sf"/>
</dbReference>
<dbReference type="SUPFAM" id="SSF49777">
    <property type="entry name" value="PEBP-like"/>
    <property type="match status" value="1"/>
</dbReference>
<gene>
    <name evidence="1" type="ORF">JG30_14040</name>
</gene>
<dbReference type="InterPro" id="IPR005247">
    <property type="entry name" value="YbhB_YbcL/LppC-like"/>
</dbReference>
<dbReference type="EMBL" id="JXJQ01000010">
    <property type="protein sequence ID" value="KJY60715.1"/>
    <property type="molecule type" value="Genomic_DNA"/>
</dbReference>
<dbReference type="OrthoDB" id="9797506at2"/>
<proteinExistence type="predicted"/>
<sequence length="170" mass="19039">MKVSVKLDSNNQLPAAYGKFANPEDFKNHYPLRSFPIQISALPAQTRTWAFTFTDPDSIPVCGFSWIHWSGANLPAEVLELPANASQQPPVAFLQGKNSTISSFIGETDPTIYEHYVGPTPPDQLHRYELRVYAVDQILPLTNGFWLNELQHALTGHILAHAKIILPYRA</sequence>
<dbReference type="CDD" id="cd00865">
    <property type="entry name" value="PEBP_bact_arch"/>
    <property type="match status" value="1"/>
</dbReference>
<comment type="caution">
    <text evidence="1">The sequence shown here is derived from an EMBL/GenBank/DDBJ whole genome shotgun (WGS) entry which is preliminary data.</text>
</comment>